<reference evidence="2 3" key="1">
    <citation type="submission" date="2014-06" db="EMBL/GenBank/DDBJ databases">
        <title>Draft genome sequence of Paenibacillus sp. MSt1.</title>
        <authorList>
            <person name="Aw Y.K."/>
            <person name="Ong K.S."/>
            <person name="Gan H.M."/>
            <person name="Lee S.M."/>
        </authorList>
    </citation>
    <scope>NUCLEOTIDE SEQUENCE [LARGE SCALE GENOMIC DNA]</scope>
    <source>
        <strain evidence="2 3">MSt1</strain>
    </source>
</reference>
<protein>
    <submittedName>
        <fullName evidence="2">Uncharacterized protein</fullName>
    </submittedName>
</protein>
<name>A0A081P2Y8_9BACL</name>
<accession>A0A081P2Y8</accession>
<comment type="caution">
    <text evidence="2">The sequence shown here is derived from an EMBL/GenBank/DDBJ whole genome shotgun (WGS) entry which is preliminary data.</text>
</comment>
<dbReference type="OrthoDB" id="2655886at2"/>
<feature type="signal peptide" evidence="1">
    <location>
        <begin position="1"/>
        <end position="22"/>
    </location>
</feature>
<keyword evidence="1" id="KW-0732">Signal</keyword>
<dbReference type="InterPro" id="IPR036582">
    <property type="entry name" value="Mao_N_sf"/>
</dbReference>
<dbReference type="SUPFAM" id="SSF55383">
    <property type="entry name" value="Copper amine oxidase, domain N"/>
    <property type="match status" value="1"/>
</dbReference>
<evidence type="ECO:0000313" key="3">
    <source>
        <dbReference type="Proteomes" id="UP000028123"/>
    </source>
</evidence>
<organism evidence="2 3">
    <name type="scientific">Paenibacillus tyrfis</name>
    <dbReference type="NCBI Taxonomy" id="1501230"/>
    <lineage>
        <taxon>Bacteria</taxon>
        <taxon>Bacillati</taxon>
        <taxon>Bacillota</taxon>
        <taxon>Bacilli</taxon>
        <taxon>Bacillales</taxon>
        <taxon>Paenibacillaceae</taxon>
        <taxon>Paenibacillus</taxon>
    </lineage>
</organism>
<evidence type="ECO:0000313" key="2">
    <source>
        <dbReference type="EMBL" id="KEQ25061.1"/>
    </source>
</evidence>
<dbReference type="RefSeq" id="WP_051775371.1">
    <property type="nucleotide sequence ID" value="NZ_FYEP01000020.1"/>
</dbReference>
<dbReference type="EMBL" id="JNVM01000012">
    <property type="protein sequence ID" value="KEQ25061.1"/>
    <property type="molecule type" value="Genomic_DNA"/>
</dbReference>
<keyword evidence="3" id="KW-1185">Reference proteome</keyword>
<dbReference type="AlphaFoldDB" id="A0A081P2Y8"/>
<gene>
    <name evidence="2" type="ORF">ET33_05040</name>
</gene>
<sequence length="198" mass="22478">MRKYVIGFICGAFVSMSTMVYASDAIQAFLFPVKISFNDKRMDMSEYKVLNYENHAYVPIRFIAENIGISINYNANLNEITLKDAPAVPIPLSTILKSDFNNITKIEVKYGDSGKVIKINDALTIGDISSKLKEIKLSKKSDQSRSFGYLYYLTIMDGDNKLTYTNTLSLEDVNYELTPLTNELDKYILALRYKVKAN</sequence>
<dbReference type="Proteomes" id="UP000028123">
    <property type="component" value="Unassembled WGS sequence"/>
</dbReference>
<evidence type="ECO:0000256" key="1">
    <source>
        <dbReference type="SAM" id="SignalP"/>
    </source>
</evidence>
<proteinExistence type="predicted"/>
<feature type="chain" id="PRO_5001761278" evidence="1">
    <location>
        <begin position="23"/>
        <end position="198"/>
    </location>
</feature>